<evidence type="ECO:0000313" key="2">
    <source>
        <dbReference type="EMBL" id="KAF9448067.1"/>
    </source>
</evidence>
<sequence length="493" mass="55592">MPHKPTIATSEEDGAVIGEAMSRRSTRIGSQTKMEELQPVLMPRTAKKGTTDDASTEVTSANTPMGNLKRRSLHDLPNELLSRIFFYYTNACDFEDGFQGPPTVSYQARALLCSLDHQMREAAIGSPQLWTSIQVRATPEETIFPSQSLLKLWVKRSGSLLIHVDLYGPYDLTCGHPGDTGSPKRAIAAMQLLRSYIHRWKSFKIFFLDRSAEVFSDLPLQNAENLEEIEVVSSCPQELDDKLLANISKIPALRQVTWDKYILNGEDEISSFQIAVLHFPWQQLRVITLSVMVSPDEAYQLLSSATSAEVILLKLRRNPSTPVDSTPRPLATLPNLRFLEVRSDVGMYETLQHLDLPGLKILYLCGRRYHCDGPNIACKRYKDFISRAAVSLQFAMIDTFDFRGDDVAEFFNNPELLNIPVLQVTLDDDEARMKAEGALKLVFAATPNMPRRLRAQTTYWGSHLVGWVDGDVKEKYSTGFGYRRILAQLLELD</sequence>
<proteinExistence type="predicted"/>
<evidence type="ECO:0000313" key="3">
    <source>
        <dbReference type="Proteomes" id="UP000807342"/>
    </source>
</evidence>
<dbReference type="EMBL" id="MU151174">
    <property type="protein sequence ID" value="KAF9448067.1"/>
    <property type="molecule type" value="Genomic_DNA"/>
</dbReference>
<organism evidence="2 3">
    <name type="scientific">Macrolepiota fuliginosa MF-IS2</name>
    <dbReference type="NCBI Taxonomy" id="1400762"/>
    <lineage>
        <taxon>Eukaryota</taxon>
        <taxon>Fungi</taxon>
        <taxon>Dikarya</taxon>
        <taxon>Basidiomycota</taxon>
        <taxon>Agaricomycotina</taxon>
        <taxon>Agaricomycetes</taxon>
        <taxon>Agaricomycetidae</taxon>
        <taxon>Agaricales</taxon>
        <taxon>Agaricineae</taxon>
        <taxon>Agaricaceae</taxon>
        <taxon>Macrolepiota</taxon>
    </lineage>
</organism>
<dbReference type="AlphaFoldDB" id="A0A9P5XB20"/>
<comment type="caution">
    <text evidence="2">The sequence shown here is derived from an EMBL/GenBank/DDBJ whole genome shotgun (WGS) entry which is preliminary data.</text>
</comment>
<protein>
    <recommendedName>
        <fullName evidence="4">F-box domain-containing protein</fullName>
    </recommendedName>
</protein>
<evidence type="ECO:0000256" key="1">
    <source>
        <dbReference type="SAM" id="MobiDB-lite"/>
    </source>
</evidence>
<feature type="compositionally biased region" description="Polar residues" evidence="1">
    <location>
        <begin position="52"/>
        <end position="65"/>
    </location>
</feature>
<evidence type="ECO:0008006" key="4">
    <source>
        <dbReference type="Google" id="ProtNLM"/>
    </source>
</evidence>
<keyword evidence="3" id="KW-1185">Reference proteome</keyword>
<name>A0A9P5XB20_9AGAR</name>
<accession>A0A9P5XB20</accession>
<dbReference type="OrthoDB" id="2853687at2759"/>
<feature type="region of interest" description="Disordered" evidence="1">
    <location>
        <begin position="45"/>
        <end position="70"/>
    </location>
</feature>
<gene>
    <name evidence="2" type="ORF">P691DRAFT_775673</name>
</gene>
<reference evidence="2" key="1">
    <citation type="submission" date="2020-11" db="EMBL/GenBank/DDBJ databases">
        <authorList>
            <consortium name="DOE Joint Genome Institute"/>
            <person name="Ahrendt S."/>
            <person name="Riley R."/>
            <person name="Andreopoulos W."/>
            <person name="Labutti K."/>
            <person name="Pangilinan J."/>
            <person name="Ruiz-Duenas F.J."/>
            <person name="Barrasa J.M."/>
            <person name="Sanchez-Garcia M."/>
            <person name="Camarero S."/>
            <person name="Miyauchi S."/>
            <person name="Serrano A."/>
            <person name="Linde D."/>
            <person name="Babiker R."/>
            <person name="Drula E."/>
            <person name="Ayuso-Fernandez I."/>
            <person name="Pacheco R."/>
            <person name="Padilla G."/>
            <person name="Ferreira P."/>
            <person name="Barriuso J."/>
            <person name="Kellner H."/>
            <person name="Castanera R."/>
            <person name="Alfaro M."/>
            <person name="Ramirez L."/>
            <person name="Pisabarro A.G."/>
            <person name="Kuo A."/>
            <person name="Tritt A."/>
            <person name="Lipzen A."/>
            <person name="He G."/>
            <person name="Yan M."/>
            <person name="Ng V."/>
            <person name="Cullen D."/>
            <person name="Martin F."/>
            <person name="Rosso M.-N."/>
            <person name="Henrissat B."/>
            <person name="Hibbett D."/>
            <person name="Martinez A.T."/>
            <person name="Grigoriev I.V."/>
        </authorList>
    </citation>
    <scope>NUCLEOTIDE SEQUENCE</scope>
    <source>
        <strain evidence="2">MF-IS2</strain>
    </source>
</reference>
<dbReference type="Proteomes" id="UP000807342">
    <property type="component" value="Unassembled WGS sequence"/>
</dbReference>